<evidence type="ECO:0000256" key="16">
    <source>
        <dbReference type="ARBA" id="ARBA00023004"/>
    </source>
</evidence>
<evidence type="ECO:0000256" key="15">
    <source>
        <dbReference type="ARBA" id="ARBA00022840"/>
    </source>
</evidence>
<evidence type="ECO:0000259" key="25">
    <source>
        <dbReference type="Pfam" id="PF13086"/>
    </source>
</evidence>
<proteinExistence type="inferred from homology"/>
<feature type="region of interest" description="Disordered" evidence="23">
    <location>
        <begin position="1"/>
        <end position="157"/>
    </location>
</feature>
<feature type="compositionally biased region" description="Basic and acidic residues" evidence="23">
    <location>
        <begin position="260"/>
        <end position="270"/>
    </location>
</feature>
<dbReference type="CDD" id="cd18041">
    <property type="entry name" value="DEXXQc_DNA2"/>
    <property type="match status" value="1"/>
</dbReference>
<dbReference type="GO" id="GO:0051539">
    <property type="term" value="F:4 iron, 4 sulfur cluster binding"/>
    <property type="evidence" value="ECO:0007669"/>
    <property type="project" value="UniProtKB-KW"/>
</dbReference>
<dbReference type="InterPro" id="IPR050534">
    <property type="entry name" value="Coronavir_polyprotein_1ab"/>
</dbReference>
<dbReference type="Pfam" id="PF13087">
    <property type="entry name" value="AAA_12"/>
    <property type="match status" value="1"/>
</dbReference>
<evidence type="ECO:0000256" key="6">
    <source>
        <dbReference type="ARBA" id="ARBA00022485"/>
    </source>
</evidence>
<keyword evidence="6" id="KW-0004">4Fe-4S</keyword>
<evidence type="ECO:0000256" key="19">
    <source>
        <dbReference type="ARBA" id="ARBA00023204"/>
    </source>
</evidence>
<evidence type="ECO:0000256" key="10">
    <source>
        <dbReference type="ARBA" id="ARBA00022741"/>
    </source>
</evidence>
<dbReference type="InterPro" id="IPR041679">
    <property type="entry name" value="DNA2/NAM7-like_C"/>
</dbReference>
<evidence type="ECO:0000256" key="5">
    <source>
        <dbReference type="ARBA" id="ARBA00021516"/>
    </source>
</evidence>
<dbReference type="Gene3D" id="3.40.50.300">
    <property type="entry name" value="P-loop containing nucleotide triphosphate hydrolases"/>
    <property type="match status" value="3"/>
</dbReference>
<evidence type="ECO:0000256" key="20">
    <source>
        <dbReference type="ARBA" id="ARBA00023242"/>
    </source>
</evidence>
<dbReference type="GO" id="GO:0003677">
    <property type="term" value="F:DNA binding"/>
    <property type="evidence" value="ECO:0007669"/>
    <property type="project" value="UniProtKB-KW"/>
</dbReference>
<protein>
    <recommendedName>
        <fullName evidence="5">DNA replication ATP-dependent helicase/nuclease DNA2</fullName>
        <ecNumber evidence="4">3.6.4.12</ecNumber>
    </recommendedName>
</protein>
<dbReference type="Proteomes" id="UP000182334">
    <property type="component" value="Chromosome III"/>
</dbReference>
<feature type="compositionally biased region" description="Polar residues" evidence="23">
    <location>
        <begin position="126"/>
        <end position="151"/>
    </location>
</feature>
<dbReference type="InterPro" id="IPR047187">
    <property type="entry name" value="SF1_C_Upf1"/>
</dbReference>
<dbReference type="OrthoDB" id="6513042at2759"/>
<dbReference type="GO" id="GO:0004519">
    <property type="term" value="F:endonuclease activity"/>
    <property type="evidence" value="ECO:0007669"/>
    <property type="project" value="UniProtKB-KW"/>
</dbReference>
<comment type="cofactor">
    <cofactor evidence="1">
        <name>[4Fe-4S] cluster</name>
        <dbReference type="ChEBI" id="CHEBI:49883"/>
    </cofactor>
</comment>
<feature type="domain" description="DNA2/NAM7 helicase helicase" evidence="25">
    <location>
        <begin position="1086"/>
        <end position="1148"/>
    </location>
</feature>
<evidence type="ECO:0000256" key="22">
    <source>
        <dbReference type="ARBA" id="ARBA00047995"/>
    </source>
</evidence>
<feature type="compositionally biased region" description="Polar residues" evidence="23">
    <location>
        <begin position="8"/>
        <end position="17"/>
    </location>
</feature>
<dbReference type="Pfam" id="PF13086">
    <property type="entry name" value="AAA_11"/>
    <property type="match status" value="2"/>
</dbReference>
<dbReference type="STRING" id="45354.A0A1L0DJY2"/>
<sequence length="1444" mass="163798">MDKRERQTNPQSPVQTSKRSKQHGKPRKTFFFQPQNTLAFNPQTSKNYSSELHDSSGFRDPNSGTESGTLSRHDQDYAEIINLDSDSTDDADPTRSSQVRYKASNKSMEQQSSDDSFDGVRWRHTVSPNKSTRPIFSSPLKNTETAISPGSETARPVDNEVTDSVLGKYGVGLSKPIAEAPKCVRTRSEGPTMLLTSPQLARSKSFDPRSVESSYDKDFVNNALAMTSRLNTWIDKFEVHDEVKIYTTVSPNGLKRENTIVDSNELKNTETEQNDVSDDDDDPFSDDDSLLASIKPELFTQINHILPTASTTPSTLASVTTANTSKQQKLLPIKRDLPTSDPFSDDLDFSVIEKVAVKPPLAEVKATDSFSKPTCQLATLRIDSFLEDAHEGAKISFDRPDFVRYQIKAVTRGAYPFKGFTRTQLILTVRDGNDSETRLIVRGDSAELDLQPNDIIHVILTSPDSPRLIDNTNNLIIWNPDILVSSTTVADQLFCPRKTVITKRFSFPGEASIPLIVGTTVHEIFQACFIMEKCTNEYLESLLDIELRKRIFEIYTMGDVLEDIKTKIRTHFPYILQWFRSFYRTLPIPIPTNKQHQKIKFSVAEALDIEESVWSPMFGIKGIADVTLKANLEGDLSNGQFLLPMEIKTSRPYLSHQAQAALYSLLFKDRYNVDISSFLLVYTLEDGSTKKHDISVPDLKSLVNLRNRISTYLRPGFHELPDLMRQQKCDNCVIQQSCMTLNFLTEDGAADNSGLNEGVYEQLTEHLLEKPQYAAFYESWDKLLSKEEEFISRFNKDLWVLSAFEREKEQGKALANLVIARSSESENDTNGFLYTFKRNAPNQFGPMNATQISKYDKVIISDENGHFALAQGFVRHVESDFITVATRRRIIPTELKTDKFHRAGVLRHTQSLQPSHGDAVVFRIDKDEMFYGMGVARFNILNLFVLSGDIERRRLVVDLETPRYLEEPIMLLENEKQQFNPDQVSAFRKALLAQDYSLILGMPGTGKTTVIAHLIKMLVEAKKTVLLTSYTNSAVDNILLKVKEYDIDILRIGNSSRIHKNILRYVPGEGSKVVKDFASFSEIYLKPYVVASTCLSIRDLAFNVRDHFDYCIIDEASQVSMPLSLGPLALCDKFILVGDHFQLPPLVTHPNPEIRKGLSRSLFQILAEEHPQSVVELTYQYRMNQDIMLISNALVYQNRLKCGSEQVAGQELIIPQASQLSKHLNFGSEKKRLWLHHIFNRENNVIFLNHDKLEAYERSVGENISNLKEVELTRQIVEALCVCGVEESKIGVMTLYRSQLKLLVDSFRHRPQIEILTADRFQGRDKECIIISLVRSNKEQKTGELLKDWRRVNVAVTRARSKLVVLGSLGTLQNAESIRDFIGLVKRKGWVYDLDDSATEIYNFERPPKETQDSLSKTDFPKIGSKVIGRHPIVRDILSDMLIN</sequence>
<evidence type="ECO:0000256" key="18">
    <source>
        <dbReference type="ARBA" id="ARBA00023125"/>
    </source>
</evidence>
<dbReference type="GO" id="GO:0016887">
    <property type="term" value="F:ATP hydrolysis activity"/>
    <property type="evidence" value="ECO:0007669"/>
    <property type="project" value="RHEA"/>
</dbReference>
<dbReference type="InterPro" id="IPR041677">
    <property type="entry name" value="DNA2/NAM7_AAA_11"/>
</dbReference>
<evidence type="ECO:0000256" key="23">
    <source>
        <dbReference type="SAM" id="MobiDB-lite"/>
    </source>
</evidence>
<dbReference type="CDD" id="cd18808">
    <property type="entry name" value="SF1_C_Upf1"/>
    <property type="match status" value="1"/>
</dbReference>
<accession>A0A1L0DJY2</accession>
<evidence type="ECO:0000256" key="13">
    <source>
        <dbReference type="ARBA" id="ARBA00022801"/>
    </source>
</evidence>
<comment type="catalytic activity">
    <reaction evidence="22">
        <text>ATP + H2O = ADP + phosphate + H(+)</text>
        <dbReference type="Rhea" id="RHEA:13065"/>
        <dbReference type="ChEBI" id="CHEBI:15377"/>
        <dbReference type="ChEBI" id="CHEBI:15378"/>
        <dbReference type="ChEBI" id="CHEBI:30616"/>
        <dbReference type="ChEBI" id="CHEBI:43474"/>
        <dbReference type="ChEBI" id="CHEBI:456216"/>
        <dbReference type="EC" id="3.6.4.12"/>
    </reaction>
</comment>
<keyword evidence="20" id="KW-0539">Nucleus</keyword>
<evidence type="ECO:0000256" key="11">
    <source>
        <dbReference type="ARBA" id="ARBA00022759"/>
    </source>
</evidence>
<dbReference type="GO" id="GO:0005634">
    <property type="term" value="C:nucleus"/>
    <property type="evidence" value="ECO:0007669"/>
    <property type="project" value="UniProtKB-SubCell"/>
</dbReference>
<evidence type="ECO:0000256" key="14">
    <source>
        <dbReference type="ARBA" id="ARBA00022806"/>
    </source>
</evidence>
<evidence type="ECO:0000256" key="9">
    <source>
        <dbReference type="ARBA" id="ARBA00022723"/>
    </source>
</evidence>
<dbReference type="GO" id="GO:0006281">
    <property type="term" value="P:DNA repair"/>
    <property type="evidence" value="ECO:0007669"/>
    <property type="project" value="UniProtKB-KW"/>
</dbReference>
<keyword evidence="15" id="KW-0067">ATP-binding</keyword>
<keyword evidence="10" id="KW-0547">Nucleotide-binding</keyword>
<evidence type="ECO:0000313" key="27">
    <source>
        <dbReference type="EMBL" id="SGZ52710.1"/>
    </source>
</evidence>
<reference evidence="27 28" key="1">
    <citation type="submission" date="2016-10" db="EMBL/GenBank/DDBJ databases">
        <authorList>
            <person name="de Groot N.N."/>
        </authorList>
    </citation>
    <scope>NUCLEOTIDE SEQUENCE [LARGE SCALE GENOMIC DNA]</scope>
    <source>
        <strain evidence="27 28">CBS 141442</strain>
    </source>
</reference>
<comment type="similarity">
    <text evidence="3">Belongs to the DNA2/NAM7 helicase family.</text>
</comment>
<keyword evidence="7" id="KW-0235">DNA replication</keyword>
<dbReference type="GO" id="GO:0043139">
    <property type="term" value="F:5'-3' DNA helicase activity"/>
    <property type="evidence" value="ECO:0007669"/>
    <property type="project" value="TreeGrafter"/>
</dbReference>
<keyword evidence="17" id="KW-0411">Iron-sulfur</keyword>
<dbReference type="Gene3D" id="3.90.320.10">
    <property type="match status" value="1"/>
</dbReference>
<keyword evidence="28" id="KW-1185">Reference proteome</keyword>
<dbReference type="SUPFAM" id="SSF52540">
    <property type="entry name" value="P-loop containing nucleoside triphosphate hydrolases"/>
    <property type="match status" value="1"/>
</dbReference>
<dbReference type="InterPro" id="IPR011604">
    <property type="entry name" value="PDDEXK-like_dom_sf"/>
</dbReference>
<feature type="compositionally biased region" description="Polar residues" evidence="23">
    <location>
        <begin position="32"/>
        <end position="50"/>
    </location>
</feature>
<keyword evidence="14" id="KW-0347">Helicase</keyword>
<feature type="region of interest" description="Disordered" evidence="23">
    <location>
        <begin position="260"/>
        <end position="286"/>
    </location>
</feature>
<evidence type="ECO:0000259" key="24">
    <source>
        <dbReference type="Pfam" id="PF08696"/>
    </source>
</evidence>
<evidence type="ECO:0000256" key="2">
    <source>
        <dbReference type="ARBA" id="ARBA00004123"/>
    </source>
</evidence>
<evidence type="ECO:0000313" key="28">
    <source>
        <dbReference type="Proteomes" id="UP000182334"/>
    </source>
</evidence>
<feature type="compositionally biased region" description="Acidic residues" evidence="23">
    <location>
        <begin position="272"/>
        <end position="286"/>
    </location>
</feature>
<dbReference type="GO" id="GO:0006260">
    <property type="term" value="P:DNA replication"/>
    <property type="evidence" value="ECO:0007669"/>
    <property type="project" value="UniProtKB-KW"/>
</dbReference>
<keyword evidence="21" id="KW-0511">Multifunctional enzyme</keyword>
<evidence type="ECO:0000256" key="4">
    <source>
        <dbReference type="ARBA" id="ARBA00012551"/>
    </source>
</evidence>
<evidence type="ECO:0000256" key="12">
    <source>
        <dbReference type="ARBA" id="ARBA00022763"/>
    </source>
</evidence>
<dbReference type="GO" id="GO:0017116">
    <property type="term" value="F:single-stranded DNA helicase activity"/>
    <property type="evidence" value="ECO:0007669"/>
    <property type="project" value="InterPro"/>
</dbReference>
<evidence type="ECO:0000256" key="17">
    <source>
        <dbReference type="ARBA" id="ARBA00023014"/>
    </source>
</evidence>
<organism evidence="27 28">
    <name type="scientific">Sungouiella intermedia</name>
    <dbReference type="NCBI Taxonomy" id="45354"/>
    <lineage>
        <taxon>Eukaryota</taxon>
        <taxon>Fungi</taxon>
        <taxon>Dikarya</taxon>
        <taxon>Ascomycota</taxon>
        <taxon>Saccharomycotina</taxon>
        <taxon>Pichiomycetes</taxon>
        <taxon>Metschnikowiaceae</taxon>
        <taxon>Sungouiella</taxon>
    </lineage>
</organism>
<keyword evidence="18" id="KW-0238">DNA-binding</keyword>
<dbReference type="EC" id="3.6.4.12" evidence="4"/>
<dbReference type="InterPro" id="IPR014808">
    <property type="entry name" value="DNA_replication_fac_Dna2_N"/>
</dbReference>
<keyword evidence="12" id="KW-0227">DNA damage</keyword>
<dbReference type="Pfam" id="PF08696">
    <property type="entry name" value="Dna2"/>
    <property type="match status" value="1"/>
</dbReference>
<dbReference type="GO" id="GO:0005524">
    <property type="term" value="F:ATP binding"/>
    <property type="evidence" value="ECO:0007669"/>
    <property type="project" value="UniProtKB-KW"/>
</dbReference>
<dbReference type="PANTHER" id="PTHR43788:SF8">
    <property type="entry name" value="DNA-BINDING PROTEIN SMUBP-2"/>
    <property type="match status" value="1"/>
</dbReference>
<evidence type="ECO:0000256" key="1">
    <source>
        <dbReference type="ARBA" id="ARBA00001966"/>
    </source>
</evidence>
<evidence type="ECO:0000256" key="21">
    <source>
        <dbReference type="ARBA" id="ARBA00023268"/>
    </source>
</evidence>
<keyword evidence="13" id="KW-0378">Hydrolase</keyword>
<keyword evidence="11" id="KW-0255">Endonuclease</keyword>
<keyword evidence="19" id="KW-0234">DNA repair</keyword>
<dbReference type="InterPro" id="IPR026851">
    <property type="entry name" value="Dna2/JHS1_DEXXQ-box"/>
</dbReference>
<dbReference type="InterPro" id="IPR027417">
    <property type="entry name" value="P-loop_NTPase"/>
</dbReference>
<name>A0A1L0DJY2_9ASCO</name>
<feature type="domain" description="DNA2/NAM7 helicase helicase" evidence="25">
    <location>
        <begin position="978"/>
        <end position="1063"/>
    </location>
</feature>
<dbReference type="GO" id="GO:0046872">
    <property type="term" value="F:metal ion binding"/>
    <property type="evidence" value="ECO:0007669"/>
    <property type="project" value="UniProtKB-KW"/>
</dbReference>
<evidence type="ECO:0000256" key="8">
    <source>
        <dbReference type="ARBA" id="ARBA00022722"/>
    </source>
</evidence>
<evidence type="ECO:0000256" key="3">
    <source>
        <dbReference type="ARBA" id="ARBA00007913"/>
    </source>
</evidence>
<dbReference type="FunFam" id="3.40.50.300:FF:000789">
    <property type="entry name" value="DNA replication ATP-dependent helicase/nuclease DNA2"/>
    <property type="match status" value="1"/>
</dbReference>
<dbReference type="PANTHER" id="PTHR43788">
    <property type="entry name" value="DNA2/NAM7 HELICASE FAMILY MEMBER"/>
    <property type="match status" value="1"/>
</dbReference>
<keyword evidence="16" id="KW-0408">Iron</keyword>
<feature type="compositionally biased region" description="Polar residues" evidence="23">
    <location>
        <begin position="94"/>
        <end position="114"/>
    </location>
</feature>
<feature type="compositionally biased region" description="Basic residues" evidence="23">
    <location>
        <begin position="18"/>
        <end position="28"/>
    </location>
</feature>
<keyword evidence="8" id="KW-0540">Nuclease</keyword>
<evidence type="ECO:0000256" key="7">
    <source>
        <dbReference type="ARBA" id="ARBA00022705"/>
    </source>
</evidence>
<feature type="domain" description="DNA2/NAM7 helicase-like C-terminal" evidence="26">
    <location>
        <begin position="1158"/>
        <end position="1368"/>
    </location>
</feature>
<comment type="subcellular location">
    <subcellularLocation>
        <location evidence="2">Nucleus</location>
    </subcellularLocation>
</comment>
<dbReference type="EMBL" id="LT635758">
    <property type="protein sequence ID" value="SGZ52710.1"/>
    <property type="molecule type" value="Genomic_DNA"/>
</dbReference>
<gene>
    <name evidence="27" type="ORF">SAMEA4029010_CIC11G00000004942</name>
</gene>
<evidence type="ECO:0000259" key="26">
    <source>
        <dbReference type="Pfam" id="PF13087"/>
    </source>
</evidence>
<feature type="domain" description="DNA replication factor Dna2 N-terminal" evidence="24">
    <location>
        <begin position="433"/>
        <end position="629"/>
    </location>
</feature>
<keyword evidence="9" id="KW-0479">Metal-binding</keyword>